<comment type="function">
    <text evidence="5">NDH-1 shuttles electrons from NADH, via FMN and iron-sulfur (Fe-S) centers, to quinones in the respiratory chain. The immediate electron acceptor for the enzyme in this species is believed to be a menaquinone. Couples the redox reaction to proton translocation (for every two electrons transferred, four hydrogen ions are translocated across the cytoplasmic membrane), and thus conserves the redox energy in a proton gradient.</text>
</comment>
<feature type="domain" description="NADH:quinone oxidoreductase/Mrp antiporter transmembrane" evidence="7">
    <location>
        <begin position="119"/>
        <end position="409"/>
    </location>
</feature>
<keyword evidence="4 5" id="KW-0472">Membrane</keyword>
<dbReference type="InterPro" id="IPR010096">
    <property type="entry name" value="NADH-Q_OxRdtase_suN/2"/>
</dbReference>
<keyword evidence="9" id="KW-1185">Reference proteome</keyword>
<dbReference type="HAMAP" id="MF_00445">
    <property type="entry name" value="NDH1_NuoN_1"/>
    <property type="match status" value="1"/>
</dbReference>
<evidence type="ECO:0000259" key="7">
    <source>
        <dbReference type="Pfam" id="PF00361"/>
    </source>
</evidence>
<keyword evidence="5" id="KW-1278">Translocase</keyword>
<keyword evidence="2 5" id="KW-0812">Transmembrane</keyword>
<feature type="transmembrane region" description="Helical" evidence="5">
    <location>
        <begin position="71"/>
        <end position="89"/>
    </location>
</feature>
<dbReference type="EMBL" id="CGIH01000013">
    <property type="protein sequence ID" value="CFX29151.1"/>
    <property type="molecule type" value="Genomic_DNA"/>
</dbReference>
<dbReference type="GO" id="GO:0050136">
    <property type="term" value="F:NADH dehydrogenase (quinone) (non-electrogenic) activity"/>
    <property type="evidence" value="ECO:0007669"/>
    <property type="project" value="UniProtKB-UniRule"/>
</dbReference>
<keyword evidence="3 5" id="KW-1133">Transmembrane helix</keyword>
<evidence type="ECO:0000256" key="5">
    <source>
        <dbReference type="HAMAP-Rule" id="MF_00445"/>
    </source>
</evidence>
<dbReference type="Proteomes" id="UP000045545">
    <property type="component" value="Unassembled WGS sequence"/>
</dbReference>
<dbReference type="NCBIfam" id="TIGR01770">
    <property type="entry name" value="NDH_I_N"/>
    <property type="match status" value="1"/>
</dbReference>
<dbReference type="EC" id="7.1.1.-" evidence="5"/>
<keyword evidence="5" id="KW-1003">Cell membrane</keyword>
<feature type="transmembrane region" description="Helical" evidence="5">
    <location>
        <begin position="318"/>
        <end position="338"/>
    </location>
</feature>
<evidence type="ECO:0000256" key="2">
    <source>
        <dbReference type="ARBA" id="ARBA00022692"/>
    </source>
</evidence>
<comment type="subcellular location">
    <subcellularLocation>
        <location evidence="5">Cell membrane</location>
        <topology evidence="5">Multi-pass membrane protein</topology>
    </subcellularLocation>
    <subcellularLocation>
        <location evidence="1">Endomembrane system</location>
        <topology evidence="1">Multi-pass membrane protein</topology>
    </subcellularLocation>
    <subcellularLocation>
        <location evidence="6">Membrane</location>
        <topology evidence="6">Multi-pass membrane protein</topology>
    </subcellularLocation>
</comment>
<dbReference type="Pfam" id="PF00361">
    <property type="entry name" value="Proton_antipo_M"/>
    <property type="match status" value="1"/>
</dbReference>
<dbReference type="STRING" id="690567.940"/>
<protein>
    <recommendedName>
        <fullName evidence="5">NADH-quinone oxidoreductase subunit N</fullName>
        <ecNumber evidence="5">7.1.1.-</ecNumber>
    </recommendedName>
    <alternativeName>
        <fullName evidence="5">NADH dehydrogenase I subunit N</fullName>
    </alternativeName>
    <alternativeName>
        <fullName evidence="5">NDH-1 subunit N</fullName>
    </alternativeName>
</protein>
<reference evidence="8 9" key="1">
    <citation type="submission" date="2015-03" db="EMBL/GenBank/DDBJ databases">
        <authorList>
            <person name="Murphy D."/>
        </authorList>
    </citation>
    <scope>NUCLEOTIDE SEQUENCE [LARGE SCALE GENOMIC DNA]</scope>
    <source>
        <strain evidence="8 9">OL-4</strain>
    </source>
</reference>
<feature type="transmembrane region" description="Helical" evidence="5">
    <location>
        <begin position="196"/>
        <end position="219"/>
    </location>
</feature>
<evidence type="ECO:0000313" key="9">
    <source>
        <dbReference type="Proteomes" id="UP000045545"/>
    </source>
</evidence>
<evidence type="ECO:0000313" key="8">
    <source>
        <dbReference type="EMBL" id="CFX29151.1"/>
    </source>
</evidence>
<dbReference type="PANTHER" id="PTHR22773">
    <property type="entry name" value="NADH DEHYDROGENASE"/>
    <property type="match status" value="1"/>
</dbReference>
<comment type="catalytic activity">
    <reaction evidence="5">
        <text>a quinone + NADH + 5 H(+)(in) = a quinol + NAD(+) + 4 H(+)(out)</text>
        <dbReference type="Rhea" id="RHEA:57888"/>
        <dbReference type="ChEBI" id="CHEBI:15378"/>
        <dbReference type="ChEBI" id="CHEBI:24646"/>
        <dbReference type="ChEBI" id="CHEBI:57540"/>
        <dbReference type="ChEBI" id="CHEBI:57945"/>
        <dbReference type="ChEBI" id="CHEBI:132124"/>
    </reaction>
</comment>
<dbReference type="GO" id="GO:0048038">
    <property type="term" value="F:quinone binding"/>
    <property type="evidence" value="ECO:0007669"/>
    <property type="project" value="UniProtKB-KW"/>
</dbReference>
<evidence type="ECO:0000256" key="6">
    <source>
        <dbReference type="RuleBase" id="RU000320"/>
    </source>
</evidence>
<accession>A0A0E4C866</accession>
<feature type="transmembrane region" description="Helical" evidence="5">
    <location>
        <begin position="156"/>
        <end position="176"/>
    </location>
</feature>
<dbReference type="GO" id="GO:0012505">
    <property type="term" value="C:endomembrane system"/>
    <property type="evidence" value="ECO:0007669"/>
    <property type="project" value="UniProtKB-SubCell"/>
</dbReference>
<comment type="similarity">
    <text evidence="5">Belongs to the complex I subunit 2 family.</text>
</comment>
<keyword evidence="5" id="KW-0520">NAD</keyword>
<keyword evidence="5" id="KW-0813">Transport</keyword>
<dbReference type="GO" id="GO:0042773">
    <property type="term" value="P:ATP synthesis coupled electron transport"/>
    <property type="evidence" value="ECO:0007669"/>
    <property type="project" value="InterPro"/>
</dbReference>
<evidence type="ECO:0000256" key="1">
    <source>
        <dbReference type="ARBA" id="ARBA00004127"/>
    </source>
</evidence>
<dbReference type="RefSeq" id="WP_052729608.1">
    <property type="nucleotide sequence ID" value="NZ_CGIH01000013.1"/>
</dbReference>
<feature type="transmembrane region" description="Helical" evidence="5">
    <location>
        <begin position="125"/>
        <end position="144"/>
    </location>
</feature>
<feature type="transmembrane region" description="Helical" evidence="5">
    <location>
        <begin position="359"/>
        <end position="382"/>
    </location>
</feature>
<feature type="transmembrane region" description="Helical" evidence="5">
    <location>
        <begin position="290"/>
        <end position="312"/>
    </location>
</feature>
<feature type="transmembrane region" description="Helical" evidence="5">
    <location>
        <begin position="33"/>
        <end position="51"/>
    </location>
</feature>
<feature type="transmembrane region" description="Helical" evidence="5">
    <location>
        <begin position="262"/>
        <end position="283"/>
    </location>
</feature>
<evidence type="ECO:0000256" key="4">
    <source>
        <dbReference type="ARBA" id="ARBA00023136"/>
    </source>
</evidence>
<organism evidence="8 9">
    <name type="scientific">Syntrophomonas zehnderi OL-4</name>
    <dbReference type="NCBI Taxonomy" id="690567"/>
    <lineage>
        <taxon>Bacteria</taxon>
        <taxon>Bacillati</taxon>
        <taxon>Bacillota</taxon>
        <taxon>Clostridia</taxon>
        <taxon>Eubacteriales</taxon>
        <taxon>Syntrophomonadaceae</taxon>
        <taxon>Syntrophomonas</taxon>
    </lineage>
</organism>
<dbReference type="OrthoDB" id="9807568at2"/>
<dbReference type="InterPro" id="IPR001750">
    <property type="entry name" value="ND/Mrp_TM"/>
</dbReference>
<gene>
    <name evidence="5" type="primary">nuoN</name>
    <name evidence="8" type="ORF">940</name>
</gene>
<proteinExistence type="inferred from homology"/>
<keyword evidence="5" id="KW-0874">Quinone</keyword>
<feature type="transmembrane region" description="Helical" evidence="5">
    <location>
        <begin position="437"/>
        <end position="457"/>
    </location>
</feature>
<dbReference type="AlphaFoldDB" id="A0A0E4C866"/>
<dbReference type="PRINTS" id="PR01434">
    <property type="entry name" value="NADHDHGNASE5"/>
</dbReference>
<evidence type="ECO:0000256" key="3">
    <source>
        <dbReference type="ARBA" id="ARBA00022989"/>
    </source>
</evidence>
<dbReference type="GO" id="GO:0005886">
    <property type="term" value="C:plasma membrane"/>
    <property type="evidence" value="ECO:0007669"/>
    <property type="project" value="UniProtKB-SubCell"/>
</dbReference>
<feature type="transmembrane region" description="Helical" evidence="5">
    <location>
        <begin position="6"/>
        <end position="26"/>
    </location>
</feature>
<name>A0A0E4C866_9FIRM</name>
<comment type="subunit">
    <text evidence="5">NDH-1 is composed of 14 different subunits. Subunits NuoA, H, J, K, L, M, N constitute the membrane sector of the complex.</text>
</comment>
<sequence length="470" mass="50356">MNYSLLAPEILATAVGMLVLILGLIFKDRARQSVGIISLLSLVAVLILVILRFTDTQVFFNGIYQVDTYANFFKALFALAAVLVILNSSQYMERFGNKKSEFYALMMFATVGMMVMASAGDLLTIYIGLELMTVSFYILTAYLLEDETSSEAGLKYLILGAISSAVLLFGMSLVFALSGTTVITQIAGQISREPALIAGVILIAAGFAFKIAAVPFHMWAPDIYQGAPTPITTYLAVGSKAAGFAALLRIFIFAIPLTQFNWSLVLAILAALTMVVGNLIALTQTNVKRMLAYSSIAQAGYILAGLAAANQYGLKGVLFYAMLYVFSNTGAFAVATAVEVNTGSTDRDAFNALGQRSPMLAAVMTICLLSLAGIPPMAGFAGKFYLFSGAIQAGYLWLAFIGLLMSMISVYYYLLVAKAMYIGSNPQTGAMTVKAPARLALWVCLLATILIGVYPALLSNWAQTAISIFM</sequence>
<feature type="transmembrane region" description="Helical" evidence="5">
    <location>
        <begin position="394"/>
        <end position="416"/>
    </location>
</feature>
<feature type="transmembrane region" description="Helical" evidence="5">
    <location>
        <begin position="231"/>
        <end position="256"/>
    </location>
</feature>
<dbReference type="GO" id="GO:0008137">
    <property type="term" value="F:NADH dehydrogenase (ubiquinone) activity"/>
    <property type="evidence" value="ECO:0007669"/>
    <property type="project" value="InterPro"/>
</dbReference>